<evidence type="ECO:0000313" key="2">
    <source>
        <dbReference type="EMBL" id="MBT9281713.1"/>
    </source>
</evidence>
<dbReference type="AlphaFoldDB" id="A0A947CW59"/>
<evidence type="ECO:0000313" key="3">
    <source>
        <dbReference type="Proteomes" id="UP000748108"/>
    </source>
</evidence>
<organism evidence="2 3">
    <name type="scientific">Hydrogenibacillus schlegelii</name>
    <name type="common">Bacillus schlegelii</name>
    <dbReference type="NCBI Taxonomy" id="1484"/>
    <lineage>
        <taxon>Bacteria</taxon>
        <taxon>Bacillati</taxon>
        <taxon>Bacillota</taxon>
        <taxon>Bacilli</taxon>
        <taxon>Bacillales</taxon>
        <taxon>Bacillales Family X. Incertae Sedis</taxon>
        <taxon>Hydrogenibacillus</taxon>
    </lineage>
</organism>
<dbReference type="Pfam" id="PF12986">
    <property type="entry name" value="DUF3870"/>
    <property type="match status" value="1"/>
</dbReference>
<protein>
    <submittedName>
        <fullName evidence="2">DUF3870 domain-containing protein</fullName>
    </submittedName>
</protein>
<dbReference type="EMBL" id="JAHHQF010000043">
    <property type="protein sequence ID" value="MBT9281713.1"/>
    <property type="molecule type" value="Genomic_DNA"/>
</dbReference>
<proteinExistence type="predicted"/>
<evidence type="ECO:0000259" key="1">
    <source>
        <dbReference type="Pfam" id="PF12986"/>
    </source>
</evidence>
<reference evidence="2" key="1">
    <citation type="journal article" date="2021" name="Microbiology">
        <title>Metagenomic Analysis of the Microbial Community in the Underground Coal Fire Area (Kemerovo Region, Russia) Revealed Predominance of Thermophilic Members of the Phyla Deinococcus-thermus, Aquificae, and Firmicutes.</title>
        <authorList>
            <person name="Kadnikov V."/>
            <person name="Mardanov A.V."/>
            <person name="Beletsky A.V."/>
            <person name="Karnachuk O.V."/>
            <person name="Ravin N.V."/>
        </authorList>
    </citation>
    <scope>NUCLEOTIDE SEQUENCE</scope>
    <source>
        <strain evidence="2">RBS10-49</strain>
    </source>
</reference>
<sequence>MGRTIFLAGHAKLPQGMAAQNLYETLTITVEIDREFGVILETSCTLATEHGRRFVAELLRGYSLRHGIEPLVRHVREHYLGKAQGAIIAALRDLYQQYASSPGRPVGQDGMGSARRGG</sequence>
<accession>A0A947CW59</accession>
<dbReference type="InterPro" id="IPR024617">
    <property type="entry name" value="DUF3870"/>
</dbReference>
<gene>
    <name evidence="2" type="ORF">KM312_03500</name>
</gene>
<feature type="domain" description="DUF3870" evidence="1">
    <location>
        <begin position="6"/>
        <end position="98"/>
    </location>
</feature>
<name>A0A947CW59_HYDSH</name>
<dbReference type="Proteomes" id="UP000748108">
    <property type="component" value="Unassembled WGS sequence"/>
</dbReference>
<comment type="caution">
    <text evidence="2">The sequence shown here is derived from an EMBL/GenBank/DDBJ whole genome shotgun (WGS) entry which is preliminary data.</text>
</comment>